<feature type="region of interest" description="Disordered" evidence="1">
    <location>
        <begin position="1"/>
        <end position="25"/>
    </location>
</feature>
<gene>
    <name evidence="2" type="ORF">SDC9_192432</name>
</gene>
<proteinExistence type="predicted"/>
<sequence>MGAGHANANHQPQPTNARHDRQVPTGDGLAQIRAFRCHIREKFRCHLVEHRNRARRADWVSAKSRRVGAG</sequence>
<reference evidence="2" key="1">
    <citation type="submission" date="2019-08" db="EMBL/GenBank/DDBJ databases">
        <authorList>
            <person name="Kucharzyk K."/>
            <person name="Murdoch R.W."/>
            <person name="Higgins S."/>
            <person name="Loffler F."/>
        </authorList>
    </citation>
    <scope>NUCLEOTIDE SEQUENCE</scope>
</reference>
<evidence type="ECO:0000313" key="2">
    <source>
        <dbReference type="EMBL" id="MPN44865.1"/>
    </source>
</evidence>
<accession>A0A645I0Q7</accession>
<dbReference type="AlphaFoldDB" id="A0A645I0Q7"/>
<evidence type="ECO:0000256" key="1">
    <source>
        <dbReference type="SAM" id="MobiDB-lite"/>
    </source>
</evidence>
<name>A0A645I0Q7_9ZZZZ</name>
<comment type="caution">
    <text evidence="2">The sequence shown here is derived from an EMBL/GenBank/DDBJ whole genome shotgun (WGS) entry which is preliminary data.</text>
</comment>
<organism evidence="2">
    <name type="scientific">bioreactor metagenome</name>
    <dbReference type="NCBI Taxonomy" id="1076179"/>
    <lineage>
        <taxon>unclassified sequences</taxon>
        <taxon>metagenomes</taxon>
        <taxon>ecological metagenomes</taxon>
    </lineage>
</organism>
<protein>
    <submittedName>
        <fullName evidence="2">Uncharacterized protein</fullName>
    </submittedName>
</protein>
<dbReference type="EMBL" id="VSSQ01104316">
    <property type="protein sequence ID" value="MPN44865.1"/>
    <property type="molecule type" value="Genomic_DNA"/>
</dbReference>